<dbReference type="OrthoDB" id="10557301at2759"/>
<feature type="region of interest" description="Disordered" evidence="1">
    <location>
        <begin position="73"/>
        <end position="145"/>
    </location>
</feature>
<accession>A0A6P9AGL3</accession>
<dbReference type="GeneID" id="117654241"/>
<dbReference type="RefSeq" id="XP_034256444.1">
    <property type="nucleotide sequence ID" value="XM_034400553.1"/>
</dbReference>
<evidence type="ECO:0000313" key="4">
    <source>
        <dbReference type="RefSeq" id="XP_034256455.1"/>
    </source>
</evidence>
<evidence type="ECO:0000256" key="1">
    <source>
        <dbReference type="SAM" id="MobiDB-lite"/>
    </source>
</evidence>
<keyword evidence="2" id="KW-1185">Reference proteome</keyword>
<dbReference type="RefSeq" id="XP_034256455.1">
    <property type="nucleotide sequence ID" value="XM_034400564.1"/>
</dbReference>
<sequence length="145" mass="16132">MTTRKFIPKFFAKPSDGKKTTQGETPTVDKENFKDSEFEDFSSTYKTQKLHRSRSGRLKEFSKLRLALSKDTFEAPSTAQSAPVTSMSKPASGLGGRELPGFEKMRVSRSLQSHINPSADGTSAPPRNSSGEDNFRYGLDENEIF</sequence>
<reference evidence="3 4" key="1">
    <citation type="submission" date="2025-04" db="UniProtKB">
        <authorList>
            <consortium name="RefSeq"/>
        </authorList>
    </citation>
    <scope>IDENTIFICATION</scope>
    <source>
        <tissue evidence="3 4">Total insect</tissue>
    </source>
</reference>
<evidence type="ECO:0000313" key="2">
    <source>
        <dbReference type="Proteomes" id="UP000515158"/>
    </source>
</evidence>
<dbReference type="AlphaFoldDB" id="A0A6P9AGL3"/>
<feature type="compositionally biased region" description="Polar residues" evidence="1">
    <location>
        <begin position="75"/>
        <end position="89"/>
    </location>
</feature>
<dbReference type="KEGG" id="tpal:117654241"/>
<gene>
    <name evidence="3 4" type="primary">LOC117654241</name>
</gene>
<organism evidence="3">
    <name type="scientific">Thrips palmi</name>
    <name type="common">Melon thrips</name>
    <dbReference type="NCBI Taxonomy" id="161013"/>
    <lineage>
        <taxon>Eukaryota</taxon>
        <taxon>Metazoa</taxon>
        <taxon>Ecdysozoa</taxon>
        <taxon>Arthropoda</taxon>
        <taxon>Hexapoda</taxon>
        <taxon>Insecta</taxon>
        <taxon>Pterygota</taxon>
        <taxon>Neoptera</taxon>
        <taxon>Paraneoptera</taxon>
        <taxon>Thysanoptera</taxon>
        <taxon>Terebrantia</taxon>
        <taxon>Thripoidea</taxon>
        <taxon>Thripidae</taxon>
        <taxon>Thrips</taxon>
    </lineage>
</organism>
<name>A0A6P9AGL3_THRPL</name>
<proteinExistence type="predicted"/>
<dbReference type="Proteomes" id="UP000515158">
    <property type="component" value="Unplaced"/>
</dbReference>
<protein>
    <submittedName>
        <fullName evidence="3 4">Uncharacterized protein LOC117654241</fullName>
    </submittedName>
</protein>
<evidence type="ECO:0000313" key="3">
    <source>
        <dbReference type="RefSeq" id="XP_034256444.1"/>
    </source>
</evidence>
<feature type="compositionally biased region" description="Polar residues" evidence="1">
    <location>
        <begin position="109"/>
        <end position="132"/>
    </location>
</feature>